<protein>
    <submittedName>
        <fullName evidence="3">Uncharacterized protein</fullName>
    </submittedName>
</protein>
<dbReference type="AlphaFoldDB" id="A0A7W3MUQ3"/>
<feature type="region of interest" description="Disordered" evidence="1">
    <location>
        <begin position="1"/>
        <end position="30"/>
    </location>
</feature>
<keyword evidence="2" id="KW-0812">Transmembrane</keyword>
<sequence>MTDPQQDRDVPTLEDELLGPASEDADRAVRAEPLIKVPADPPWERLSRLDRADLLRGAAGFCTFCFVDLVMMYAPLMGVYRSSLLPQFVALLAVAFGLGGLLVWQVRGAWRPFGYGMMLAWVTLTLISVGFLTGVMR</sequence>
<proteinExistence type="predicted"/>
<gene>
    <name evidence="3" type="ORF">HNR21_001137</name>
</gene>
<dbReference type="EMBL" id="JACJII010000001">
    <property type="protein sequence ID" value="MBA9002255.1"/>
    <property type="molecule type" value="Genomic_DNA"/>
</dbReference>
<organism evidence="3 4">
    <name type="scientific">Thermomonospora cellulosilytica</name>
    <dbReference type="NCBI Taxonomy" id="1411118"/>
    <lineage>
        <taxon>Bacteria</taxon>
        <taxon>Bacillati</taxon>
        <taxon>Actinomycetota</taxon>
        <taxon>Actinomycetes</taxon>
        <taxon>Streptosporangiales</taxon>
        <taxon>Thermomonosporaceae</taxon>
        <taxon>Thermomonospora</taxon>
    </lineage>
</organism>
<feature type="transmembrane region" description="Helical" evidence="2">
    <location>
        <begin position="88"/>
        <end position="107"/>
    </location>
</feature>
<dbReference type="RefSeq" id="WP_119726388.1">
    <property type="nucleotide sequence ID" value="NZ_JACJII010000001.1"/>
</dbReference>
<reference evidence="3 4" key="1">
    <citation type="submission" date="2020-08" db="EMBL/GenBank/DDBJ databases">
        <title>Sequencing the genomes of 1000 actinobacteria strains.</title>
        <authorList>
            <person name="Klenk H.-P."/>
        </authorList>
    </citation>
    <scope>NUCLEOTIDE SEQUENCE [LARGE SCALE GENOMIC DNA]</scope>
    <source>
        <strain evidence="3 4">DSM 45823</strain>
    </source>
</reference>
<evidence type="ECO:0000313" key="4">
    <source>
        <dbReference type="Proteomes" id="UP000539313"/>
    </source>
</evidence>
<evidence type="ECO:0000313" key="3">
    <source>
        <dbReference type="EMBL" id="MBA9002255.1"/>
    </source>
</evidence>
<dbReference type="Proteomes" id="UP000539313">
    <property type="component" value="Unassembled WGS sequence"/>
</dbReference>
<feature type="transmembrane region" description="Helical" evidence="2">
    <location>
        <begin position="54"/>
        <end position="76"/>
    </location>
</feature>
<evidence type="ECO:0000256" key="1">
    <source>
        <dbReference type="SAM" id="MobiDB-lite"/>
    </source>
</evidence>
<keyword evidence="4" id="KW-1185">Reference proteome</keyword>
<name>A0A7W3MUQ3_9ACTN</name>
<keyword evidence="2" id="KW-0472">Membrane</keyword>
<comment type="caution">
    <text evidence="3">The sequence shown here is derived from an EMBL/GenBank/DDBJ whole genome shotgun (WGS) entry which is preliminary data.</text>
</comment>
<feature type="transmembrane region" description="Helical" evidence="2">
    <location>
        <begin position="113"/>
        <end position="135"/>
    </location>
</feature>
<keyword evidence="2" id="KW-1133">Transmembrane helix</keyword>
<accession>A0A7W3MUQ3</accession>
<feature type="compositionally biased region" description="Basic and acidic residues" evidence="1">
    <location>
        <begin position="1"/>
        <end position="11"/>
    </location>
</feature>
<evidence type="ECO:0000256" key="2">
    <source>
        <dbReference type="SAM" id="Phobius"/>
    </source>
</evidence>